<comment type="caution">
    <text evidence="2">The sequence shown here is derived from an EMBL/GenBank/DDBJ whole genome shotgun (WGS) entry which is preliminary data.</text>
</comment>
<dbReference type="GO" id="GO:0016787">
    <property type="term" value="F:hydrolase activity"/>
    <property type="evidence" value="ECO:0007669"/>
    <property type="project" value="UniProtKB-KW"/>
</dbReference>
<dbReference type="Gene3D" id="3.90.850.10">
    <property type="entry name" value="Fumarylacetoacetase-like, C-terminal domain"/>
    <property type="match status" value="1"/>
</dbReference>
<reference evidence="2 3" key="1">
    <citation type="journal article" date="2014" name="Antonie Van Leeuwenhoek">
        <title>Hyphomonas beringensis sp. nov. and Hyphomonas chukchiensis sp. nov., isolated from surface seawater of the Bering Sea and Chukchi Sea.</title>
        <authorList>
            <person name="Li C."/>
            <person name="Lai Q."/>
            <person name="Li G."/>
            <person name="Dong C."/>
            <person name="Wang J."/>
            <person name="Liao Y."/>
            <person name="Shao Z."/>
        </authorList>
    </citation>
    <scope>NUCLEOTIDE SEQUENCE [LARGE SCALE GENOMIC DNA]</scope>
    <source>
        <strain evidence="2 3">MHS-3</strain>
    </source>
</reference>
<evidence type="ECO:0000259" key="1">
    <source>
        <dbReference type="Pfam" id="PF01557"/>
    </source>
</evidence>
<dbReference type="Pfam" id="PF01557">
    <property type="entry name" value="FAA_hydrolase"/>
    <property type="match status" value="1"/>
</dbReference>
<dbReference type="SUPFAM" id="SSF56529">
    <property type="entry name" value="FAH"/>
    <property type="match status" value="1"/>
</dbReference>
<dbReference type="AlphaFoldDB" id="A0A069E7W9"/>
<dbReference type="Proteomes" id="UP000027446">
    <property type="component" value="Unassembled WGS sequence"/>
</dbReference>
<dbReference type="InterPro" id="IPR011234">
    <property type="entry name" value="Fumarylacetoacetase-like_C"/>
</dbReference>
<keyword evidence="2" id="KW-0378">Hydrolase</keyword>
<feature type="domain" description="Fumarylacetoacetase-like C-terminal" evidence="1">
    <location>
        <begin position="130"/>
        <end position="319"/>
    </location>
</feature>
<evidence type="ECO:0000313" key="3">
    <source>
        <dbReference type="Proteomes" id="UP000027446"/>
    </source>
</evidence>
<keyword evidence="3" id="KW-1185">Reference proteome</keyword>
<organism evidence="2 3">
    <name type="scientific">Hyphomonas adhaerens MHS-3</name>
    <dbReference type="NCBI Taxonomy" id="1280949"/>
    <lineage>
        <taxon>Bacteria</taxon>
        <taxon>Pseudomonadati</taxon>
        <taxon>Pseudomonadota</taxon>
        <taxon>Alphaproteobacteria</taxon>
        <taxon>Hyphomonadales</taxon>
        <taxon>Hyphomonadaceae</taxon>
        <taxon>Hyphomonas</taxon>
    </lineage>
</organism>
<name>A0A069E7W9_9PROT</name>
<evidence type="ECO:0000313" key="2">
    <source>
        <dbReference type="EMBL" id="KCZ86074.1"/>
    </source>
</evidence>
<accession>A0A069E7W9</accession>
<dbReference type="RefSeq" id="WP_051596118.1">
    <property type="nucleotide sequence ID" value="NZ_ARYH01000001.1"/>
</dbReference>
<protein>
    <submittedName>
        <fullName evidence="2">Fumarylacetoacetate hydrolase domain-containing protein 2</fullName>
    </submittedName>
</protein>
<dbReference type="Gene3D" id="2.60.120.10">
    <property type="entry name" value="Jelly Rolls"/>
    <property type="match status" value="2"/>
</dbReference>
<dbReference type="eggNOG" id="COG0179">
    <property type="taxonomic scope" value="Bacteria"/>
</dbReference>
<dbReference type="InterPro" id="IPR036663">
    <property type="entry name" value="Fumarylacetoacetase_C_sf"/>
</dbReference>
<dbReference type="PATRIC" id="fig|1280949.3.peg.2110"/>
<dbReference type="STRING" id="1280949.HAD_10315"/>
<dbReference type="PANTHER" id="PTHR43211">
    <property type="entry name" value="FUMARYLACETOACETATE HYDROLASE"/>
    <property type="match status" value="1"/>
</dbReference>
<dbReference type="PANTHER" id="PTHR43211:SF1">
    <property type="entry name" value="BLL6422 PROTEIN"/>
    <property type="match status" value="1"/>
</dbReference>
<dbReference type="EMBL" id="ARYH01000001">
    <property type="protein sequence ID" value="KCZ86074.1"/>
    <property type="molecule type" value="Genomic_DNA"/>
</dbReference>
<gene>
    <name evidence="2" type="ORF">HAD_10315</name>
</gene>
<dbReference type="InterPro" id="IPR014710">
    <property type="entry name" value="RmlC-like_jellyroll"/>
</dbReference>
<proteinExistence type="predicted"/>
<sequence length="684" mass="74679">MKLVTYRLLSGQPEEKLGALSSDESEIIDLQAACQALNGEPSAYFKDMIAFVSGGSAAQEQAAELVSKARPDAKLSVSDVKLLAPLRPRVMRDTMCFEGHLINCRKTSMRMQGQDPDSVDPEELMPGELWYTRPLYYKVNVNSIIGTDEEVTYPEGEQFKDYELELAVVIGKEGKNINARDAMDYVAGYTIFNDFSARTTQVLDMGDPKLNLGPGVSKDFANGLGPCMVTADAFDFRDARAIVRVNGEVRSEGNHGTIDHDFGDVIAHASNNVTLYPGDIICTGTITNCSGFDIGRPVRVDDVIELEIEGIGVLRHKVVAPKAQKMRNRHGTYKRSVCAVGPSGSHFAIKGDYPDVWRMSEQIADTWRVDEIPATASATMTRDMGNLPVEHEPPKGGSILRHVGVDQSSMPVLKDVPEAMRPEVIARITEMHKIIGTHSLPTPEELEKHPTMHKTDTLNLFFCSQSDGFVSLNEREDIPLEPGDTLIQAGCMHGWRGKGVISGILVSADMSTLAQLTEKPASASSSGLRKFRRYVAGTMKSNRKESGESDVLINDYSPNAAELRDADGDLLGYAGDIWKTSSQQADISCKEDVITEPMADRPAKGGVTFRMIELLPGKRLNTNPDILNYYCVVSGELSAHSENGAAIARDMEDIIQLPGAALTLENTGSTPLTMAHFMTDADKT</sequence>